<name>K9WGV0_9CYAN</name>
<dbReference type="Pfam" id="PF01435">
    <property type="entry name" value="Peptidase_M48"/>
    <property type="match status" value="1"/>
</dbReference>
<dbReference type="EMBL" id="CP003630">
    <property type="protein sequence ID" value="AFZ19610.1"/>
    <property type="molecule type" value="Genomic_DNA"/>
</dbReference>
<dbReference type="InterPro" id="IPR001915">
    <property type="entry name" value="Peptidase_M48"/>
</dbReference>
<keyword evidence="11 13" id="KW-0472">Membrane</keyword>
<feature type="transmembrane region" description="Helical" evidence="13">
    <location>
        <begin position="605"/>
        <end position="627"/>
    </location>
</feature>
<evidence type="ECO:0000256" key="3">
    <source>
        <dbReference type="ARBA" id="ARBA00022475"/>
    </source>
</evidence>
<feature type="transmembrane region" description="Helical" evidence="13">
    <location>
        <begin position="429"/>
        <end position="452"/>
    </location>
</feature>
<keyword evidence="8" id="KW-0862">Zinc</keyword>
<dbReference type="eggNOG" id="COG0501">
    <property type="taxonomic scope" value="Bacteria"/>
</dbReference>
<comment type="subcellular location">
    <subcellularLocation>
        <location evidence="2">Cell membrane</location>
        <topology evidence="2">Multi-pass membrane protein</topology>
    </subcellularLocation>
</comment>
<reference evidence="15 16" key="1">
    <citation type="submission" date="2012-06" db="EMBL/GenBank/DDBJ databases">
        <title>Finished chromosome of genome of Microcoleus sp. PCC 7113.</title>
        <authorList>
            <consortium name="US DOE Joint Genome Institute"/>
            <person name="Gugger M."/>
            <person name="Coursin T."/>
            <person name="Rippka R."/>
            <person name="Tandeau De Marsac N."/>
            <person name="Huntemann M."/>
            <person name="Wei C.-L."/>
            <person name="Han J."/>
            <person name="Detter J.C."/>
            <person name="Han C."/>
            <person name="Tapia R."/>
            <person name="Chen A."/>
            <person name="Kyrpides N."/>
            <person name="Mavromatis K."/>
            <person name="Markowitz V."/>
            <person name="Szeto E."/>
            <person name="Ivanova N."/>
            <person name="Pagani I."/>
            <person name="Pati A."/>
            <person name="Goodwin L."/>
            <person name="Nordberg H.P."/>
            <person name="Cantor M.N."/>
            <person name="Hua S.X."/>
            <person name="Woyke T."/>
            <person name="Kerfeld C.A."/>
        </authorList>
    </citation>
    <scope>NUCLEOTIDE SEQUENCE [LARGE SCALE GENOMIC DNA]</scope>
    <source>
        <strain evidence="15 16">PCC 7113</strain>
    </source>
</reference>
<feature type="transmembrane region" description="Helical" evidence="13">
    <location>
        <begin position="276"/>
        <end position="296"/>
    </location>
</feature>
<dbReference type="Proteomes" id="UP000010471">
    <property type="component" value="Chromosome"/>
</dbReference>
<dbReference type="GO" id="GO:0046872">
    <property type="term" value="F:metal ion binding"/>
    <property type="evidence" value="ECO:0007669"/>
    <property type="project" value="UniProtKB-KW"/>
</dbReference>
<keyword evidence="5 13" id="KW-0812">Transmembrane</keyword>
<dbReference type="Gene3D" id="1.25.40.10">
    <property type="entry name" value="Tetratricopeptide repeat domain"/>
    <property type="match status" value="1"/>
</dbReference>
<organism evidence="15 16">
    <name type="scientific">Allocoleopsis franciscana PCC 7113</name>
    <dbReference type="NCBI Taxonomy" id="1173027"/>
    <lineage>
        <taxon>Bacteria</taxon>
        <taxon>Bacillati</taxon>
        <taxon>Cyanobacteriota</taxon>
        <taxon>Cyanophyceae</taxon>
        <taxon>Coleofasciculales</taxon>
        <taxon>Coleofasciculaceae</taxon>
        <taxon>Allocoleopsis</taxon>
        <taxon>Allocoleopsis franciscana</taxon>
    </lineage>
</organism>
<comment type="cofactor">
    <cofactor evidence="1">
        <name>Zn(2+)</name>
        <dbReference type="ChEBI" id="CHEBI:29105"/>
    </cofactor>
</comment>
<dbReference type="SUPFAM" id="SSF48452">
    <property type="entry name" value="TPR-like"/>
    <property type="match status" value="1"/>
</dbReference>
<evidence type="ECO:0000313" key="15">
    <source>
        <dbReference type="EMBL" id="AFZ19610.1"/>
    </source>
</evidence>
<accession>K9WGV0</accession>
<evidence type="ECO:0000256" key="7">
    <source>
        <dbReference type="ARBA" id="ARBA00022801"/>
    </source>
</evidence>
<keyword evidence="16" id="KW-1185">Reference proteome</keyword>
<dbReference type="GO" id="GO:0004222">
    <property type="term" value="F:metalloendopeptidase activity"/>
    <property type="evidence" value="ECO:0007669"/>
    <property type="project" value="InterPro"/>
</dbReference>
<feature type="domain" description="Peptidase M48" evidence="14">
    <location>
        <begin position="313"/>
        <end position="564"/>
    </location>
</feature>
<feature type="region of interest" description="Disordered" evidence="12">
    <location>
        <begin position="139"/>
        <end position="204"/>
    </location>
</feature>
<evidence type="ECO:0000256" key="2">
    <source>
        <dbReference type="ARBA" id="ARBA00004651"/>
    </source>
</evidence>
<feature type="compositionally biased region" description="Polar residues" evidence="12">
    <location>
        <begin position="139"/>
        <end position="155"/>
    </location>
</feature>
<dbReference type="RefSeq" id="WP_015183749.1">
    <property type="nucleotide sequence ID" value="NC_019738.1"/>
</dbReference>
<evidence type="ECO:0000256" key="11">
    <source>
        <dbReference type="ARBA" id="ARBA00023136"/>
    </source>
</evidence>
<dbReference type="HOGENOM" id="CLU_022479_0_0_3"/>
<evidence type="ECO:0000313" key="16">
    <source>
        <dbReference type="Proteomes" id="UP000010471"/>
    </source>
</evidence>
<evidence type="ECO:0000256" key="6">
    <source>
        <dbReference type="ARBA" id="ARBA00022723"/>
    </source>
</evidence>
<proteinExistence type="predicted"/>
<gene>
    <name evidence="15" type="ORF">Mic7113_3898</name>
</gene>
<feature type="transmembrane region" description="Helical" evidence="13">
    <location>
        <begin position="388"/>
        <end position="409"/>
    </location>
</feature>
<keyword evidence="3" id="KW-1003">Cell membrane</keyword>
<evidence type="ECO:0000256" key="1">
    <source>
        <dbReference type="ARBA" id="ARBA00001947"/>
    </source>
</evidence>
<feature type="transmembrane region" description="Helical" evidence="13">
    <location>
        <begin position="647"/>
        <end position="665"/>
    </location>
</feature>
<feature type="transmembrane region" description="Helical" evidence="13">
    <location>
        <begin position="227"/>
        <end position="246"/>
    </location>
</feature>
<keyword evidence="7" id="KW-0378">Hydrolase</keyword>
<dbReference type="PANTHER" id="PTHR43221">
    <property type="entry name" value="PROTEASE HTPX"/>
    <property type="match status" value="1"/>
</dbReference>
<evidence type="ECO:0000256" key="5">
    <source>
        <dbReference type="ARBA" id="ARBA00022692"/>
    </source>
</evidence>
<dbReference type="InterPro" id="IPR050083">
    <property type="entry name" value="HtpX_protease"/>
</dbReference>
<evidence type="ECO:0000256" key="8">
    <source>
        <dbReference type="ARBA" id="ARBA00022833"/>
    </source>
</evidence>
<dbReference type="PANTHER" id="PTHR43221:SF1">
    <property type="entry name" value="PROTEASE HTPX"/>
    <property type="match status" value="1"/>
</dbReference>
<feature type="compositionally biased region" description="Low complexity" evidence="12">
    <location>
        <begin position="183"/>
        <end position="192"/>
    </location>
</feature>
<evidence type="ECO:0000256" key="12">
    <source>
        <dbReference type="SAM" id="MobiDB-lite"/>
    </source>
</evidence>
<keyword evidence="6" id="KW-0479">Metal-binding</keyword>
<evidence type="ECO:0000256" key="13">
    <source>
        <dbReference type="SAM" id="Phobius"/>
    </source>
</evidence>
<keyword evidence="10" id="KW-0482">Metalloprotease</keyword>
<evidence type="ECO:0000256" key="4">
    <source>
        <dbReference type="ARBA" id="ARBA00022670"/>
    </source>
</evidence>
<keyword evidence="9 13" id="KW-1133">Transmembrane helix</keyword>
<dbReference type="Gene3D" id="3.30.2010.10">
    <property type="entry name" value="Metalloproteases ('zincins'), catalytic domain"/>
    <property type="match status" value="1"/>
</dbReference>
<dbReference type="InterPro" id="IPR011990">
    <property type="entry name" value="TPR-like_helical_dom_sf"/>
</dbReference>
<feature type="compositionally biased region" description="Polar residues" evidence="12">
    <location>
        <begin position="168"/>
        <end position="182"/>
    </location>
</feature>
<dbReference type="OrthoDB" id="15218at2"/>
<keyword evidence="4 15" id="KW-0645">Protease</keyword>
<feature type="compositionally biased region" description="Low complexity" evidence="12">
    <location>
        <begin position="156"/>
        <end position="166"/>
    </location>
</feature>
<dbReference type="KEGG" id="mic:Mic7113_3898"/>
<dbReference type="STRING" id="1173027.Mic7113_3898"/>
<dbReference type="AlphaFoldDB" id="K9WGV0"/>
<evidence type="ECO:0000259" key="14">
    <source>
        <dbReference type="Pfam" id="PF01435"/>
    </source>
</evidence>
<evidence type="ECO:0000256" key="10">
    <source>
        <dbReference type="ARBA" id="ARBA00023049"/>
    </source>
</evidence>
<dbReference type="GO" id="GO:0006508">
    <property type="term" value="P:proteolysis"/>
    <property type="evidence" value="ECO:0007669"/>
    <property type="project" value="UniProtKB-KW"/>
</dbReference>
<dbReference type="GO" id="GO:0005886">
    <property type="term" value="C:plasma membrane"/>
    <property type="evidence" value="ECO:0007669"/>
    <property type="project" value="UniProtKB-SubCell"/>
</dbReference>
<protein>
    <submittedName>
        <fullName evidence="15">Zn-dependent protease with chaperone function</fullName>
    </submittedName>
</protein>
<feature type="transmembrane region" description="Helical" evidence="13">
    <location>
        <begin position="789"/>
        <end position="809"/>
    </location>
</feature>
<evidence type="ECO:0000256" key="9">
    <source>
        <dbReference type="ARBA" id="ARBA00022989"/>
    </source>
</evidence>
<sequence>MGAVPNPSLDAGLDALQQANYSDAIAHLEAVRETELDESLVTQASQALVTAYQRSGDWENAIALCQHLTQHPDPNVRAWATSTLADLNTNVPATPNRATASDSTGFVPFNPTPSQTQTASQKTPSAIAQRLANSTKRLFSNAKTQDTPKSTTPTPANANNRRLANAGISGNSRSNSAATTENPSLLPASYSPPSTPVPSIFTPRPRWRNSGRAENWSPLKPVKLRRLWFVEAVTVVALFLVVQVFLRFVMQTTNAILVQVPFFYPIQLFYRDPAQAIAIVFVILLILSPWLIDALLKLVYGLESLPLTQLASNNPEAAQVVQRFCRQRKIPIPTLSILPTNAPVALTYGNLPRTARIVVSQGLLTQLADNEIATIYAGQLGHIRNWDIILMSLGVLVIQIPYTIYWLVAHGGEQFADFVGRKLPSYQRFLPAIVRGITGTIASISYGIYWLFRLPLLWFSRARVFYSDRMAVETTGNPNGLTRALLKMALGITEEIQHDRKTSGLLESFDLLLPVGYRQALLFGSCSPHTPFETVLQWDCTNPYRDWLLVSASHPLLGERAAMLGRNAQFWKLDPELNLPPIAPPVHTFGPWILKLVNAPKAFPLLQSAVFFGLLLGIILRGVFWSIGQIGDWLNIWQVIWMHNARPFLDACILVAFSLSVFLWINRYFPDIKPSTVRTEPNLGESLSNPATLPPDSELVQITGKLLGRHGLLNWLGQDLILQTSTGLVRLHFSSLLGPLGNILPKPTRPSHLVDQQVTVTGWFRRGVTPWIDIETLRSQGGKVTRANYPLWLTLLALVAALWGAYQIWQA</sequence>